<dbReference type="eggNOG" id="COG0159">
    <property type="taxonomic scope" value="Bacteria"/>
</dbReference>
<protein>
    <recommendedName>
        <fullName evidence="8">Tryptophan synthase alpha chain</fullName>
        <ecNumber evidence="8">4.2.1.20</ecNumber>
    </recommendedName>
</protein>
<evidence type="ECO:0000256" key="9">
    <source>
        <dbReference type="RuleBase" id="RU003662"/>
    </source>
</evidence>
<dbReference type="RefSeq" id="WP_013598192.1">
    <property type="nucleotide sequence ID" value="NC_015144.1"/>
</dbReference>
<dbReference type="EMBL" id="CP002455">
    <property type="protein sequence ID" value="ADX67802.1"/>
    <property type="molecule type" value="Genomic_DNA"/>
</dbReference>
<proteinExistence type="inferred from homology"/>
<feature type="active site" description="Proton acceptor" evidence="8">
    <location>
        <position position="57"/>
    </location>
</feature>
<dbReference type="InterPro" id="IPR011060">
    <property type="entry name" value="RibuloseP-bd_barrel"/>
</dbReference>
<dbReference type="InterPro" id="IPR018204">
    <property type="entry name" value="Trp_synthase_alpha_AS"/>
</dbReference>
<dbReference type="Pfam" id="PF00290">
    <property type="entry name" value="Trp_syntA"/>
    <property type="match status" value="1"/>
</dbReference>
<reference evidence="11" key="2">
    <citation type="journal article" date="2011" name="Stand. Genomic Sci.">
        <title>Complete genome sequence of Weeksella virosa type strain (9751T).</title>
        <authorList>
            <person name="Lang E."/>
            <person name="Teshima H."/>
            <person name="Lucas S."/>
            <person name="Lapidus A."/>
            <person name="Hammon N."/>
            <person name="Deshpande S."/>
            <person name="Nolan M."/>
            <person name="Cheng J."/>
            <person name="Pitluck S."/>
            <person name="Liolios K."/>
            <person name="Pagani I."/>
            <person name="Mikhailova N."/>
            <person name="Ivanova N."/>
            <person name="Mavromatis K."/>
            <person name="Pati A."/>
            <person name="Tapia R."/>
            <person name="Han C."/>
            <person name="Goodwin L."/>
            <person name="Chen A."/>
            <person name="Palaniappan K."/>
            <person name="Land M."/>
            <person name="Hauser L."/>
            <person name="Chang Y."/>
            <person name="Jeffries C."/>
            <person name="Brambilla E."/>
            <person name="Kopitz M."/>
            <person name="Rohde M."/>
            <person name="Goker M."/>
            <person name="Tindall B."/>
            <person name="Detter J."/>
            <person name="Woyke T."/>
            <person name="Bristow J."/>
            <person name="Eisen J."/>
            <person name="Markowitz V."/>
            <person name="Hugenholtz P."/>
            <person name="Klenk H."/>
            <person name="Kyrpides N."/>
        </authorList>
    </citation>
    <scope>NUCLEOTIDE SEQUENCE [LARGE SCALE GENOMIC DNA]</scope>
    <source>
        <strain evidence="11">ATCC 43766 / DSM 16922 / JCM 21250 / NBRC 16016 / NCTC 11634 / CL345/78</strain>
    </source>
</reference>
<evidence type="ECO:0000256" key="6">
    <source>
        <dbReference type="ARBA" id="ARBA00023239"/>
    </source>
</evidence>
<dbReference type="InterPro" id="IPR013785">
    <property type="entry name" value="Aldolase_TIM"/>
</dbReference>
<dbReference type="Gene3D" id="3.20.20.70">
    <property type="entry name" value="Aldolase class I"/>
    <property type="match status" value="1"/>
</dbReference>
<dbReference type="NCBIfam" id="TIGR00262">
    <property type="entry name" value="trpA"/>
    <property type="match status" value="1"/>
</dbReference>
<dbReference type="STRING" id="865938.Weevi_1093"/>
<keyword evidence="11" id="KW-1185">Reference proteome</keyword>
<evidence type="ECO:0000256" key="3">
    <source>
        <dbReference type="ARBA" id="ARBA00022605"/>
    </source>
</evidence>
<evidence type="ECO:0000313" key="10">
    <source>
        <dbReference type="EMBL" id="ADX67802.1"/>
    </source>
</evidence>
<gene>
    <name evidence="8" type="primary">trpA</name>
    <name evidence="10" type="ordered locus">Weevi_1093</name>
</gene>
<dbReference type="HOGENOM" id="CLU_016734_0_0_10"/>
<sequence>MNTLDQLFKHKKNNLLAIYFTAGYPKLDDTPKIIKALEKSGSDLIEVGIPYSDPLADGSVIQKTSEQALKNGLTIDVLFQQLASVQPLQTPILLMGYYNQLMKYGLEKFLQNCKKTNVSGLIIPDMPVEIYQEQHQAMFEAYDQKVVFLVTPKTSEERAQKLIDGTTGFVYIVSNSATTGTSNSAYNESFLKRIKEKQLSKPSLVGFGIATATDYQKATKFANGAIIGSAFLKMLGESENLDQAIEQFIYSIKTKEA</sequence>
<dbReference type="PANTHER" id="PTHR43406:SF1">
    <property type="entry name" value="TRYPTOPHAN SYNTHASE ALPHA CHAIN, CHLOROPLASTIC"/>
    <property type="match status" value="1"/>
</dbReference>
<evidence type="ECO:0000256" key="2">
    <source>
        <dbReference type="ARBA" id="ARBA00011270"/>
    </source>
</evidence>
<organism evidence="10 11">
    <name type="scientific">Weeksella virosa (strain ATCC 43766 / DSM 16922 / JCM 21250 / CCUG 30538 / CDC 9751 / IAM 14551 / NBRC 16016 / NCTC 11634 / CL345/78)</name>
    <dbReference type="NCBI Taxonomy" id="865938"/>
    <lineage>
        <taxon>Bacteria</taxon>
        <taxon>Pseudomonadati</taxon>
        <taxon>Bacteroidota</taxon>
        <taxon>Flavobacteriia</taxon>
        <taxon>Flavobacteriales</taxon>
        <taxon>Weeksellaceae</taxon>
        <taxon>Weeksella</taxon>
    </lineage>
</organism>
<keyword evidence="4 8" id="KW-0822">Tryptophan biosynthesis</keyword>
<comment type="function">
    <text evidence="8">The alpha subunit is responsible for the aldol cleavage of indoleglycerol phosphate to indole and glyceraldehyde 3-phosphate.</text>
</comment>
<feature type="active site" description="Proton acceptor" evidence="8">
    <location>
        <position position="46"/>
    </location>
</feature>
<dbReference type="KEGG" id="wvi:Weevi_1093"/>
<reference evidence="10 11" key="1">
    <citation type="journal article" date="2011" name="Stand. Genomic Sci.">
        <title>Complete genome sequence of Weeksella virosa type strain (9751).</title>
        <authorList>
            <person name="Lang E."/>
            <person name="Teshima H."/>
            <person name="Lucas S."/>
            <person name="Lapidus A."/>
            <person name="Hammon N."/>
            <person name="Deshpande S."/>
            <person name="Nolan M."/>
            <person name="Cheng J.F."/>
            <person name="Pitluck S."/>
            <person name="Liolios K."/>
            <person name="Pagani I."/>
            <person name="Mikhailova N."/>
            <person name="Ivanova N."/>
            <person name="Mavromatis K."/>
            <person name="Pati A."/>
            <person name="Tapia R."/>
            <person name="Han C."/>
            <person name="Goodwin L."/>
            <person name="Chen A."/>
            <person name="Palaniappan K."/>
            <person name="Land M."/>
            <person name="Hauser L."/>
            <person name="Chang Y.J."/>
            <person name="Jeffries C.D."/>
            <person name="Brambilla E.M."/>
            <person name="Kopitz M."/>
            <person name="Rohde M."/>
            <person name="Goker M."/>
            <person name="Tindall B.J."/>
            <person name="Detter J.C."/>
            <person name="Woyke T."/>
            <person name="Bristow J."/>
            <person name="Eisen J.A."/>
            <person name="Markowitz V."/>
            <person name="Hugenholtz P."/>
            <person name="Klenk H.P."/>
            <person name="Kyrpides N.C."/>
        </authorList>
    </citation>
    <scope>NUCLEOTIDE SEQUENCE [LARGE SCALE GENOMIC DNA]</scope>
    <source>
        <strain evidence="11">ATCC 43766 / DSM 16922 / JCM 21250 / NBRC 16016 / NCTC 11634 / CL345/78</strain>
    </source>
</reference>
<evidence type="ECO:0000256" key="8">
    <source>
        <dbReference type="HAMAP-Rule" id="MF_00131"/>
    </source>
</evidence>
<dbReference type="PROSITE" id="PS00167">
    <property type="entry name" value="TRP_SYNTHASE_ALPHA"/>
    <property type="match status" value="1"/>
</dbReference>
<dbReference type="GO" id="GO:0004834">
    <property type="term" value="F:tryptophan synthase activity"/>
    <property type="evidence" value="ECO:0007669"/>
    <property type="project" value="UniProtKB-UniRule"/>
</dbReference>
<comment type="subunit">
    <text evidence="2 8">Tetramer of two alpha and two beta chains.</text>
</comment>
<comment type="similarity">
    <text evidence="8 9">Belongs to the TrpA family.</text>
</comment>
<dbReference type="OrthoDB" id="9804578at2"/>
<dbReference type="GO" id="GO:0005829">
    <property type="term" value="C:cytosol"/>
    <property type="evidence" value="ECO:0007669"/>
    <property type="project" value="TreeGrafter"/>
</dbReference>
<evidence type="ECO:0000256" key="4">
    <source>
        <dbReference type="ARBA" id="ARBA00022822"/>
    </source>
</evidence>
<keyword evidence="3 8" id="KW-0028">Amino-acid biosynthesis</keyword>
<dbReference type="AlphaFoldDB" id="F0P2B2"/>
<dbReference type="PANTHER" id="PTHR43406">
    <property type="entry name" value="TRYPTOPHAN SYNTHASE, ALPHA CHAIN"/>
    <property type="match status" value="1"/>
</dbReference>
<name>F0P2B2_WEEVC</name>
<keyword evidence="5 8" id="KW-0057">Aromatic amino acid biosynthesis</keyword>
<comment type="pathway">
    <text evidence="1 8">Amino-acid biosynthesis; L-tryptophan biosynthesis; L-tryptophan from chorismate: step 5/5.</text>
</comment>
<dbReference type="SUPFAM" id="SSF51366">
    <property type="entry name" value="Ribulose-phoshate binding barrel"/>
    <property type="match status" value="1"/>
</dbReference>
<comment type="catalytic activity">
    <reaction evidence="7 8">
        <text>(1S,2R)-1-C-(indol-3-yl)glycerol 3-phosphate + L-serine = D-glyceraldehyde 3-phosphate + L-tryptophan + H2O</text>
        <dbReference type="Rhea" id="RHEA:10532"/>
        <dbReference type="ChEBI" id="CHEBI:15377"/>
        <dbReference type="ChEBI" id="CHEBI:33384"/>
        <dbReference type="ChEBI" id="CHEBI:57912"/>
        <dbReference type="ChEBI" id="CHEBI:58866"/>
        <dbReference type="ChEBI" id="CHEBI:59776"/>
        <dbReference type="EC" id="4.2.1.20"/>
    </reaction>
</comment>
<evidence type="ECO:0000256" key="1">
    <source>
        <dbReference type="ARBA" id="ARBA00004733"/>
    </source>
</evidence>
<dbReference type="UniPathway" id="UPA00035">
    <property type="reaction ID" value="UER00044"/>
</dbReference>
<dbReference type="CDD" id="cd04724">
    <property type="entry name" value="Tryptophan_synthase_alpha"/>
    <property type="match status" value="1"/>
</dbReference>
<evidence type="ECO:0000313" key="11">
    <source>
        <dbReference type="Proteomes" id="UP000008641"/>
    </source>
</evidence>
<dbReference type="EC" id="4.2.1.20" evidence="8"/>
<evidence type="ECO:0000256" key="5">
    <source>
        <dbReference type="ARBA" id="ARBA00023141"/>
    </source>
</evidence>
<evidence type="ECO:0000256" key="7">
    <source>
        <dbReference type="ARBA" id="ARBA00049047"/>
    </source>
</evidence>
<dbReference type="Proteomes" id="UP000008641">
    <property type="component" value="Chromosome"/>
</dbReference>
<accession>F0P2B2</accession>
<dbReference type="InterPro" id="IPR002028">
    <property type="entry name" value="Trp_synthase_suA"/>
</dbReference>
<keyword evidence="6 8" id="KW-0456">Lyase</keyword>
<dbReference type="HAMAP" id="MF_00131">
    <property type="entry name" value="Trp_synth_alpha"/>
    <property type="match status" value="1"/>
</dbReference>